<sequence>MLDRSRKGEGDQNVTRPTDRDGGNSFVRPQIRRLTIGTRAMPCNRRPGPSSACSGYGSAGNLESAELAHVDAKTLRQNAANPRSHIYVIGLRDFRERSYFWITTTVHLWAYTCCTDHDDITAVSVWRASEQRNKRQYFLLYIWQFSEKKSRERTK</sequence>
<keyword evidence="3" id="KW-1185">Reference proteome</keyword>
<reference evidence="2 3" key="1">
    <citation type="journal article" date="2021" name="Elife">
        <title>Chloroplast acquisition without the gene transfer in kleptoplastic sea slugs, Plakobranchus ocellatus.</title>
        <authorList>
            <person name="Maeda T."/>
            <person name="Takahashi S."/>
            <person name="Yoshida T."/>
            <person name="Shimamura S."/>
            <person name="Takaki Y."/>
            <person name="Nagai Y."/>
            <person name="Toyoda A."/>
            <person name="Suzuki Y."/>
            <person name="Arimoto A."/>
            <person name="Ishii H."/>
            <person name="Satoh N."/>
            <person name="Nishiyama T."/>
            <person name="Hasebe M."/>
            <person name="Maruyama T."/>
            <person name="Minagawa J."/>
            <person name="Obokata J."/>
            <person name="Shigenobu S."/>
        </authorList>
    </citation>
    <scope>NUCLEOTIDE SEQUENCE [LARGE SCALE GENOMIC DNA]</scope>
</reference>
<comment type="caution">
    <text evidence="2">The sequence shown here is derived from an EMBL/GenBank/DDBJ whole genome shotgun (WGS) entry which is preliminary data.</text>
</comment>
<proteinExistence type="predicted"/>
<dbReference type="EMBL" id="BLXT01005858">
    <property type="protein sequence ID" value="GFO26741.1"/>
    <property type="molecule type" value="Genomic_DNA"/>
</dbReference>
<gene>
    <name evidence="2" type="ORF">PoB_005324600</name>
</gene>
<name>A0AAV4BU68_9GAST</name>
<dbReference type="Proteomes" id="UP000735302">
    <property type="component" value="Unassembled WGS sequence"/>
</dbReference>
<evidence type="ECO:0000256" key="1">
    <source>
        <dbReference type="SAM" id="MobiDB-lite"/>
    </source>
</evidence>
<organism evidence="2 3">
    <name type="scientific">Plakobranchus ocellatus</name>
    <dbReference type="NCBI Taxonomy" id="259542"/>
    <lineage>
        <taxon>Eukaryota</taxon>
        <taxon>Metazoa</taxon>
        <taxon>Spiralia</taxon>
        <taxon>Lophotrochozoa</taxon>
        <taxon>Mollusca</taxon>
        <taxon>Gastropoda</taxon>
        <taxon>Heterobranchia</taxon>
        <taxon>Euthyneura</taxon>
        <taxon>Panpulmonata</taxon>
        <taxon>Sacoglossa</taxon>
        <taxon>Placobranchoidea</taxon>
        <taxon>Plakobranchidae</taxon>
        <taxon>Plakobranchus</taxon>
    </lineage>
</organism>
<evidence type="ECO:0000313" key="3">
    <source>
        <dbReference type="Proteomes" id="UP000735302"/>
    </source>
</evidence>
<feature type="region of interest" description="Disordered" evidence="1">
    <location>
        <begin position="1"/>
        <end position="29"/>
    </location>
</feature>
<dbReference type="AlphaFoldDB" id="A0AAV4BU68"/>
<protein>
    <submittedName>
        <fullName evidence="2">Uncharacterized protein</fullName>
    </submittedName>
</protein>
<evidence type="ECO:0000313" key="2">
    <source>
        <dbReference type="EMBL" id="GFO26741.1"/>
    </source>
</evidence>
<accession>A0AAV4BU68</accession>
<feature type="compositionally biased region" description="Basic and acidic residues" evidence="1">
    <location>
        <begin position="1"/>
        <end position="10"/>
    </location>
</feature>